<gene>
    <name evidence="5" type="ORF">DPRO_3156</name>
</gene>
<dbReference type="Pfam" id="PF02563">
    <property type="entry name" value="Poly_export"/>
    <property type="match status" value="1"/>
</dbReference>
<dbReference type="KEGG" id="pprf:DPRO_3156"/>
<dbReference type="GO" id="GO:0015159">
    <property type="term" value="F:polysaccharide transmembrane transporter activity"/>
    <property type="evidence" value="ECO:0007669"/>
    <property type="project" value="InterPro"/>
</dbReference>
<feature type="domain" description="Polysaccharide export protein N-terminal" evidence="3">
    <location>
        <begin position="129"/>
        <end position="194"/>
    </location>
</feature>
<dbReference type="OrthoDB" id="9815244at2"/>
<dbReference type="InterPro" id="IPR049712">
    <property type="entry name" value="Poly_export"/>
</dbReference>
<protein>
    <submittedName>
        <fullName evidence="5">Uncharacterized protein</fullName>
    </submittedName>
</protein>
<keyword evidence="6" id="KW-1185">Reference proteome</keyword>
<evidence type="ECO:0000313" key="5">
    <source>
        <dbReference type="EMBL" id="SOB60068.1"/>
    </source>
</evidence>
<dbReference type="PANTHER" id="PTHR33619:SF3">
    <property type="entry name" value="POLYSACCHARIDE EXPORT PROTEIN GFCE-RELATED"/>
    <property type="match status" value="1"/>
</dbReference>
<dbReference type="InterPro" id="IPR003715">
    <property type="entry name" value="Poly_export_N"/>
</dbReference>
<organism evidence="5 6">
    <name type="scientific">Pseudodesulfovibrio profundus</name>
    <dbReference type="NCBI Taxonomy" id="57320"/>
    <lineage>
        <taxon>Bacteria</taxon>
        <taxon>Pseudomonadati</taxon>
        <taxon>Thermodesulfobacteriota</taxon>
        <taxon>Desulfovibrionia</taxon>
        <taxon>Desulfovibrionales</taxon>
        <taxon>Desulfovibrionaceae</taxon>
    </lineage>
</organism>
<dbReference type="PANTHER" id="PTHR33619">
    <property type="entry name" value="POLYSACCHARIDE EXPORT PROTEIN GFCE-RELATED"/>
    <property type="match status" value="1"/>
</dbReference>
<feature type="domain" description="Soluble ligand binding" evidence="4">
    <location>
        <begin position="506"/>
        <end position="552"/>
    </location>
</feature>
<dbReference type="Proteomes" id="UP000219215">
    <property type="component" value="Chromosome DPRO"/>
</dbReference>
<dbReference type="AlphaFoldDB" id="A0A2C8FBQ4"/>
<evidence type="ECO:0000259" key="4">
    <source>
        <dbReference type="Pfam" id="PF10531"/>
    </source>
</evidence>
<dbReference type="Gene3D" id="3.10.560.10">
    <property type="entry name" value="Outer membrane lipoprotein wza domain like"/>
    <property type="match status" value="2"/>
</dbReference>
<accession>A0A2C8FBQ4</accession>
<dbReference type="RefSeq" id="WP_157917511.1">
    <property type="nucleotide sequence ID" value="NZ_LT907975.1"/>
</dbReference>
<evidence type="ECO:0000256" key="1">
    <source>
        <dbReference type="ARBA" id="ARBA00022729"/>
    </source>
</evidence>
<sequence length="604" mass="66177">MNYNRFIVIIFAILVMVTNAVAFDATRQLYLPNSQEVQITPQQVNSRTAGEEAPDESASPAQQSETFRGVTIPPSHSYDPSQHRSLGQSINVNTFRPESMKEAGPLDQLPVFGANMFNGNFAGTYYDERNPAYVIQYGDRISVRVWGAFNYEQELVVDRLGNIFIPSVGPVKVMGISSGSLEGVVRGAINGVYANQYYDAYISLMTVHPMSVFVSGNIVSPGRYAGGTTDSILYYLDLAGGIDPFRGSFRDIDIVRKGRVVEKLDLYEFIMQGSLGVSSLQRGDVIVVKERGISVAAIGQVRTQAWFEFTSQVVRGSELMKYALPMPEVSHVSVRGYRNGSPMNAYLELSEFEELAVRDSDVIEFVSDAPSDTLSIYAEGELEGQSHYLVKKGTRLHDLLNHLEVDANTAALDAIHLKRVTVAQRQAQALADSLFRLEQNALTSSSDSVEEAGIRVKEAELIGRFVERAKNVEMQGIVPVVHDGEIANIYLQANDVVVVPTLKDTVLVTGQVVVPAAVVFNADFELDDYIAHAGGFSQNADKGNVLVAKANGHTLSAEGQELQPGDTIMVLPVYETKSIQLAKDLTQIFFQLAVGTRAILQPIF</sequence>
<reference evidence="6" key="1">
    <citation type="submission" date="2017-09" db="EMBL/GenBank/DDBJ databases">
        <authorList>
            <person name="Regsiter A."/>
            <person name="William W."/>
        </authorList>
    </citation>
    <scope>NUCLEOTIDE SEQUENCE [LARGE SCALE GENOMIC DNA]</scope>
    <source>
        <strain evidence="6">500-1</strain>
    </source>
</reference>
<dbReference type="InterPro" id="IPR019554">
    <property type="entry name" value="Soluble_ligand-bd"/>
</dbReference>
<proteinExistence type="predicted"/>
<dbReference type="EMBL" id="LT907975">
    <property type="protein sequence ID" value="SOB60068.1"/>
    <property type="molecule type" value="Genomic_DNA"/>
</dbReference>
<evidence type="ECO:0000259" key="3">
    <source>
        <dbReference type="Pfam" id="PF02563"/>
    </source>
</evidence>
<evidence type="ECO:0000256" key="2">
    <source>
        <dbReference type="SAM" id="MobiDB-lite"/>
    </source>
</evidence>
<evidence type="ECO:0000313" key="6">
    <source>
        <dbReference type="Proteomes" id="UP000219215"/>
    </source>
</evidence>
<dbReference type="Pfam" id="PF10531">
    <property type="entry name" value="SLBB"/>
    <property type="match status" value="1"/>
</dbReference>
<feature type="region of interest" description="Disordered" evidence="2">
    <location>
        <begin position="41"/>
        <end position="85"/>
    </location>
</feature>
<keyword evidence="1" id="KW-0732">Signal</keyword>
<name>A0A2C8FBQ4_9BACT</name>